<feature type="domain" description="Glycosyl transferase family 1" evidence="1">
    <location>
        <begin position="766"/>
        <end position="830"/>
    </location>
</feature>
<keyword evidence="3" id="KW-1185">Reference proteome</keyword>
<dbReference type="AlphaFoldDB" id="A0A848ML44"/>
<dbReference type="InterPro" id="IPR001296">
    <property type="entry name" value="Glyco_trans_1"/>
</dbReference>
<reference evidence="2 3" key="2">
    <citation type="submission" date="2020-06" db="EMBL/GenBank/DDBJ databases">
        <title>Polyphasic characterization of a Rahnella strain isolated from tree sap.</title>
        <authorList>
            <person name="Kim I.S."/>
        </authorList>
    </citation>
    <scope>NUCLEOTIDE SEQUENCE [LARGE SCALE GENOMIC DNA]</scope>
    <source>
        <strain evidence="2 3">SAP-1</strain>
    </source>
</reference>
<reference evidence="2 3" key="1">
    <citation type="submission" date="2020-01" db="EMBL/GenBank/DDBJ databases">
        <authorList>
            <person name="Lee S.D."/>
        </authorList>
    </citation>
    <scope>NUCLEOTIDE SEQUENCE [LARGE SCALE GENOMIC DNA]</scope>
    <source>
        <strain evidence="2 3">SAP-1</strain>
    </source>
</reference>
<dbReference type="CDD" id="cd03801">
    <property type="entry name" value="GT4_PimA-like"/>
    <property type="match status" value="1"/>
</dbReference>
<dbReference type="PANTHER" id="PTHR46656:SF3">
    <property type="entry name" value="PUTATIVE-RELATED"/>
    <property type="match status" value="1"/>
</dbReference>
<evidence type="ECO:0000259" key="1">
    <source>
        <dbReference type="Pfam" id="PF00534"/>
    </source>
</evidence>
<dbReference type="EMBL" id="JAADJU010000007">
    <property type="protein sequence ID" value="NMP27993.1"/>
    <property type="molecule type" value="Genomic_DNA"/>
</dbReference>
<dbReference type="Gene3D" id="3.40.50.2000">
    <property type="entry name" value="Glycogen Phosphorylase B"/>
    <property type="match status" value="1"/>
</dbReference>
<evidence type="ECO:0000313" key="2">
    <source>
        <dbReference type="EMBL" id="NMP27993.1"/>
    </source>
</evidence>
<protein>
    <submittedName>
        <fullName evidence="2">Glycosyltransferase family 4 protein</fullName>
    </submittedName>
</protein>
<gene>
    <name evidence="2" type="ORF">GW590_14120</name>
</gene>
<evidence type="ECO:0000313" key="3">
    <source>
        <dbReference type="Proteomes" id="UP000585363"/>
    </source>
</evidence>
<sequence length="911" mass="104873">MYKKNQINSRISWLTEQKDPSVSVFFEIPKAIQFLISIDAEARNFYPLNKENRILAFFWWAKIKDKNKEASSVEWHLNYKEQDYLKTLSLDSWKTEFKKSLHQYLQIKSELIPVIDNNMEAIFPPVSFGDGDFSIAVPGELYFLVECREDLRRAFDLTKFSGLYAMIQWWKSDGASLYVKLSFCPEEILNKLHSKIVINEYNSLPLFSYLILSEREDLRNIFDLRTITGLIGFIEWWNLHGQMSYPLLKWSGHELIDSLNEIIFYGSGLRLPRFISLLLLERNDLHFDIRTLSGITGLIKWWNHYGKFNYPQLGWNTEATISELNEFADVGEGFKLPRFILLVLEERKDIREAFDLKKVAGLDGFLGWWQLYGKVDYPQFYFDTELAMAYKQEMVTLPVGISLPRFLLELQQQLPELTSSIDISDVASILALISWWQEYGFKKIQCFDAYLDLNSLRLFATVLKNGRKIPLILDAIFESRKDLQAIFKNEDVVNYKELVAWWNMHGRFEYSILGNALLEITAENNVDITLSTISHKPLGINIVGFPQGTLGLGEDARLAGQVIESLGLDGVYINAPIPGPAKTVMPEGKLPIVKNCRFSTTLFCLPPTEMIRLAIEGGQHLIDNDEYKIGAWPWELPHWPASFARVRDFVDEIWAQSEYVKDCFLKEGHTPVHKMPMAVTIPQPDADLREQLGITDNSFVYYLMFDGNSWLSRKNPIAGVLAFQQAFAASSEYQNVRLLIKAMNINANDPMWQKIVHMANQDSRIIIITERMDRQTLINMMNACDCYISLHRSEGFGRVIAEAMLLGQPVVATNFSGNVDFCKKDTAFLVDGDLLPLQQGDYIFFEGQYWCDPDIDTAAMQLLKIYEDNSLRQEVALSGQSLIQRNYSVSAVAAFYSERFQEISKYNGYKP</sequence>
<dbReference type="Pfam" id="PF00534">
    <property type="entry name" value="Glycos_transf_1"/>
    <property type="match status" value="1"/>
</dbReference>
<organism evidence="2 3">
    <name type="scientific">Rouxiella aceris</name>
    <dbReference type="NCBI Taxonomy" id="2703884"/>
    <lineage>
        <taxon>Bacteria</taxon>
        <taxon>Pseudomonadati</taxon>
        <taxon>Pseudomonadota</taxon>
        <taxon>Gammaproteobacteria</taxon>
        <taxon>Enterobacterales</taxon>
        <taxon>Yersiniaceae</taxon>
        <taxon>Rouxiella</taxon>
    </lineage>
</organism>
<accession>A0A848ML44</accession>
<proteinExistence type="predicted"/>
<dbReference type="Proteomes" id="UP000585363">
    <property type="component" value="Unassembled WGS sequence"/>
</dbReference>
<dbReference type="GO" id="GO:0016757">
    <property type="term" value="F:glycosyltransferase activity"/>
    <property type="evidence" value="ECO:0007669"/>
    <property type="project" value="InterPro"/>
</dbReference>
<name>A0A848ML44_9GAMM</name>
<comment type="caution">
    <text evidence="2">The sequence shown here is derived from an EMBL/GenBank/DDBJ whole genome shotgun (WGS) entry which is preliminary data.</text>
</comment>
<dbReference type="RefSeq" id="WP_169403697.1">
    <property type="nucleotide sequence ID" value="NZ_JAADJU010000007.1"/>
</dbReference>
<dbReference type="SUPFAM" id="SSF53756">
    <property type="entry name" value="UDP-Glycosyltransferase/glycogen phosphorylase"/>
    <property type="match status" value="1"/>
</dbReference>
<dbReference type="PANTHER" id="PTHR46656">
    <property type="entry name" value="PUTATIVE-RELATED"/>
    <property type="match status" value="1"/>
</dbReference>
<keyword evidence="2" id="KW-0808">Transferase</keyword>